<evidence type="ECO:0000256" key="12">
    <source>
        <dbReference type="ARBA" id="ARBA00023049"/>
    </source>
</evidence>
<feature type="compositionally biased region" description="Polar residues" evidence="16">
    <location>
        <begin position="571"/>
        <end position="581"/>
    </location>
</feature>
<evidence type="ECO:0000256" key="3">
    <source>
        <dbReference type="ARBA" id="ARBA00004128"/>
    </source>
</evidence>
<evidence type="ECO:0000256" key="11">
    <source>
        <dbReference type="ARBA" id="ARBA00022989"/>
    </source>
</evidence>
<keyword evidence="9 15" id="KW-0378">Hydrolase</keyword>
<evidence type="ECO:0000259" key="19">
    <source>
        <dbReference type="Pfam" id="PF22250"/>
    </source>
</evidence>
<evidence type="ECO:0000256" key="13">
    <source>
        <dbReference type="ARBA" id="ARBA00023136"/>
    </source>
</evidence>
<dbReference type="InterPro" id="IPR053976">
    <property type="entry name" value="PFF1_TM"/>
</dbReference>
<evidence type="ECO:0000256" key="16">
    <source>
        <dbReference type="SAM" id="MobiDB-lite"/>
    </source>
</evidence>
<dbReference type="Pfam" id="PF22250">
    <property type="entry name" value="PFF1_C"/>
    <property type="match status" value="1"/>
</dbReference>
<keyword evidence="14" id="KW-0325">Glycoprotein</keyword>
<feature type="transmembrane region" description="Helical" evidence="17">
    <location>
        <begin position="468"/>
        <end position="488"/>
    </location>
</feature>
<accession>A0ABR3P370</accession>
<feature type="domain" description="Vacuolar membrane protease transmembrane" evidence="20">
    <location>
        <begin position="435"/>
        <end position="729"/>
    </location>
</feature>
<dbReference type="Pfam" id="PF04389">
    <property type="entry name" value="Peptidase_M28"/>
    <property type="match status" value="1"/>
</dbReference>
<comment type="caution">
    <text evidence="21">The sequence shown here is derived from an EMBL/GenBank/DDBJ whole genome shotgun (WGS) entry which is preliminary data.</text>
</comment>
<feature type="compositionally biased region" description="Polar residues" evidence="16">
    <location>
        <begin position="609"/>
        <end position="621"/>
    </location>
</feature>
<evidence type="ECO:0000256" key="10">
    <source>
        <dbReference type="ARBA" id="ARBA00022833"/>
    </source>
</evidence>
<dbReference type="EMBL" id="JBFMKM010000016">
    <property type="protein sequence ID" value="KAL1297123.1"/>
    <property type="molecule type" value="Genomic_DNA"/>
</dbReference>
<dbReference type="PANTHER" id="PTHR12147:SF58">
    <property type="entry name" value="VACUOLAR MEMBRANE PROTEASE"/>
    <property type="match status" value="1"/>
</dbReference>
<feature type="transmembrane region" description="Helical" evidence="17">
    <location>
        <begin position="532"/>
        <end position="553"/>
    </location>
</feature>
<keyword evidence="10 15" id="KW-0862">Zinc</keyword>
<dbReference type="Proteomes" id="UP001562354">
    <property type="component" value="Unassembled WGS sequence"/>
</dbReference>
<evidence type="ECO:0000256" key="1">
    <source>
        <dbReference type="ARBA" id="ARBA00001947"/>
    </source>
</evidence>
<feature type="transmembrane region" description="Helical" evidence="17">
    <location>
        <begin position="701"/>
        <end position="719"/>
    </location>
</feature>
<dbReference type="GeneID" id="95978401"/>
<evidence type="ECO:0000259" key="18">
    <source>
        <dbReference type="Pfam" id="PF04389"/>
    </source>
</evidence>
<dbReference type="Gene3D" id="3.40.630.10">
    <property type="entry name" value="Zn peptidases"/>
    <property type="match status" value="1"/>
</dbReference>
<dbReference type="SUPFAM" id="SSF53187">
    <property type="entry name" value="Zn-dependent exopeptidases"/>
    <property type="match status" value="1"/>
</dbReference>
<evidence type="ECO:0000256" key="9">
    <source>
        <dbReference type="ARBA" id="ARBA00022801"/>
    </source>
</evidence>
<feature type="domain" description="Vacuolar membrane protease C-terminal" evidence="19">
    <location>
        <begin position="756"/>
        <end position="1014"/>
    </location>
</feature>
<organism evidence="21 22">
    <name type="scientific">Neodothiora populina</name>
    <dbReference type="NCBI Taxonomy" id="2781224"/>
    <lineage>
        <taxon>Eukaryota</taxon>
        <taxon>Fungi</taxon>
        <taxon>Dikarya</taxon>
        <taxon>Ascomycota</taxon>
        <taxon>Pezizomycotina</taxon>
        <taxon>Dothideomycetes</taxon>
        <taxon>Dothideomycetidae</taxon>
        <taxon>Dothideales</taxon>
        <taxon>Dothioraceae</taxon>
        <taxon>Neodothiora</taxon>
    </lineage>
</organism>
<evidence type="ECO:0000256" key="2">
    <source>
        <dbReference type="ARBA" id="ARBA00003273"/>
    </source>
</evidence>
<keyword evidence="5" id="KW-0926">Vacuole</keyword>
<dbReference type="InterPro" id="IPR007484">
    <property type="entry name" value="Peptidase_M28"/>
</dbReference>
<feature type="transmembrane region" description="Helical" evidence="17">
    <location>
        <begin position="380"/>
        <end position="402"/>
    </location>
</feature>
<proteinExistence type="inferred from homology"/>
<comment type="subcellular location">
    <subcellularLocation>
        <location evidence="3">Vacuole membrane</location>
        <topology evidence="3">Multi-pass membrane protein</topology>
    </subcellularLocation>
</comment>
<feature type="transmembrane region" description="Helical" evidence="17">
    <location>
        <begin position="16"/>
        <end position="38"/>
    </location>
</feature>
<evidence type="ECO:0000256" key="6">
    <source>
        <dbReference type="ARBA" id="ARBA00022670"/>
    </source>
</evidence>
<keyword evidence="7 17" id="KW-0812">Transmembrane</keyword>
<dbReference type="RefSeq" id="XP_069196805.1">
    <property type="nucleotide sequence ID" value="XM_069344385.1"/>
</dbReference>
<feature type="transmembrane region" description="Helical" evidence="17">
    <location>
        <begin position="437"/>
        <end position="456"/>
    </location>
</feature>
<keyword evidence="22" id="KW-1185">Reference proteome</keyword>
<evidence type="ECO:0000259" key="20">
    <source>
        <dbReference type="Pfam" id="PF22251"/>
    </source>
</evidence>
<dbReference type="PANTHER" id="PTHR12147">
    <property type="entry name" value="METALLOPEPTIDASE M28 FAMILY MEMBER"/>
    <property type="match status" value="1"/>
</dbReference>
<evidence type="ECO:0000256" key="17">
    <source>
        <dbReference type="SAM" id="Phobius"/>
    </source>
</evidence>
<dbReference type="Pfam" id="PF22251">
    <property type="entry name" value="PFF1_TM"/>
    <property type="match status" value="1"/>
</dbReference>
<protein>
    <recommendedName>
        <fullName evidence="15">Peptide hydrolase</fullName>
        <ecNumber evidence="15">3.4.-.-</ecNumber>
    </recommendedName>
</protein>
<dbReference type="InterPro" id="IPR045175">
    <property type="entry name" value="M28_fam"/>
</dbReference>
<feature type="domain" description="Peptidase M28" evidence="18">
    <location>
        <begin position="163"/>
        <end position="343"/>
    </location>
</feature>
<evidence type="ECO:0000256" key="5">
    <source>
        <dbReference type="ARBA" id="ARBA00022554"/>
    </source>
</evidence>
<evidence type="ECO:0000256" key="14">
    <source>
        <dbReference type="ARBA" id="ARBA00023180"/>
    </source>
</evidence>
<comment type="function">
    <text evidence="2">May be involved in vacuolar sorting and osmoregulation.</text>
</comment>
<evidence type="ECO:0000256" key="15">
    <source>
        <dbReference type="RuleBase" id="RU361240"/>
    </source>
</evidence>
<feature type="transmembrane region" description="Helical" evidence="17">
    <location>
        <begin position="500"/>
        <end position="520"/>
    </location>
</feature>
<dbReference type="CDD" id="cd03875">
    <property type="entry name" value="M28_Fxna_like"/>
    <property type="match status" value="1"/>
</dbReference>
<dbReference type="EC" id="3.4.-.-" evidence="15"/>
<feature type="transmembrane region" description="Helical" evidence="17">
    <location>
        <begin position="731"/>
        <end position="750"/>
    </location>
</feature>
<comment type="cofactor">
    <cofactor evidence="1">
        <name>Zn(2+)</name>
        <dbReference type="ChEBI" id="CHEBI:29105"/>
    </cofactor>
</comment>
<keyword evidence="6 15" id="KW-0645">Protease</keyword>
<reference evidence="21 22" key="1">
    <citation type="submission" date="2024-07" db="EMBL/GenBank/DDBJ databases">
        <title>Draft sequence of the Neodothiora populina.</title>
        <authorList>
            <person name="Drown D.D."/>
            <person name="Schuette U.S."/>
            <person name="Buechlein A.B."/>
            <person name="Rusch D.R."/>
            <person name="Winton L.W."/>
            <person name="Adams G.A."/>
        </authorList>
    </citation>
    <scope>NUCLEOTIDE SEQUENCE [LARGE SCALE GENOMIC DNA]</scope>
    <source>
        <strain evidence="21 22">CPC 39397</strain>
    </source>
</reference>
<dbReference type="InterPro" id="IPR053975">
    <property type="entry name" value="PFF1_C"/>
</dbReference>
<gene>
    <name evidence="21" type="ORF">AAFC00_004701</name>
</gene>
<dbReference type="InterPro" id="IPR048024">
    <property type="entry name" value="Fxna-like_M28_dom"/>
</dbReference>
<feature type="region of interest" description="Disordered" evidence="16">
    <location>
        <begin position="571"/>
        <end position="633"/>
    </location>
</feature>
<sequence>MAKYSRNPIAFTPPSVTILSILTYVALFTALIVTHHVVPSAPSNPTPQQWPGVNITQAWHDLEHLSKNHHPFVSKSNQDLRVWLIGRIHGILDTNGADWQIVSGHGDARATKQQSVTLFDDRASNVTYPYSHEWITYFESENVMVYIPGSEDHPMDTWEDGDDTGKGGVLVNAHYDSVSTGYGTTDDGVGVVTVLQLVSHFTTKGNRPKRGIVALLNNGEEDGLHGAKVFTQHPLSAFPSTFLNLEGAGAGGRATLFRSTDAEVTRYYARSSHPFGSVVSGDGFKRGLVRSGTDYTVFTEDLDMRGLDVAFMEPRARYHTEQDDARDTSLASLWHMLSASLATMDGLSNDADSSFGGKGSDGVWFDILGQAFAVLRLHTLFALSVTLLVAGPIFLIAVEVGLRKSDKWYPFSRKQYLRSSDDDEPVHLYGWRGFFRFPLAFIVATAIVIALAYLFTKQNPYIVQSSPYAVWSCMLAGWLSMAWFFTRLGDSVRPSALSRLYTLLWLYILSWAALVLVTVGENQLHLGGGYFMVIYNTAILAALLVSYVELFALPKKSVYAEHAAFGPEPYNTSPRTASFQSAGVLPADEPPRGRELHTPNANENDDATETTSLLNSRQTFTRYGRERRRSEQTDLDAISHQDPLLVQAYGGEQAWSSSLPRWTWFLQMLLLVPINVILVGQIGLLATSALQYTPADGNEPLTIYLLFAVLSTVILLPLTPFMHRMTYHIPTFLFLVCLGTLFYNAFAFPFSRNNRLKVFFFSQIDLDSGNYSTALTGLQPYTSDIVAQLPSANGEAVQCGHVGWATAKPGLESCEWQGLAPNVVPHHYLSGPDAPYPNKTLSWTDGLRKRQPTKPDYSQWLRLNVTKASSPSLSNASSEYVFDIQGLNTRSCRLFLDTPISSVTVEGPGVSSNNQRTNPFVPLKDSAAATDMTQIKLWSRTWDAVWRVRVTLPPASVIHSPLAKESSSSSDVTGKVLCIWADVNQPGTIPAFDEVLHYMPVWSVVTKGTDGLLEGYKTFKLKRKA</sequence>
<evidence type="ECO:0000313" key="21">
    <source>
        <dbReference type="EMBL" id="KAL1297123.1"/>
    </source>
</evidence>
<feature type="transmembrane region" description="Helical" evidence="17">
    <location>
        <begin position="664"/>
        <end position="689"/>
    </location>
</feature>
<evidence type="ECO:0000256" key="8">
    <source>
        <dbReference type="ARBA" id="ARBA00022723"/>
    </source>
</evidence>
<name>A0ABR3P370_9PEZI</name>
<keyword evidence="12" id="KW-0482">Metalloprotease</keyword>
<evidence type="ECO:0000313" key="22">
    <source>
        <dbReference type="Proteomes" id="UP001562354"/>
    </source>
</evidence>
<keyword evidence="11 17" id="KW-1133">Transmembrane helix</keyword>
<keyword evidence="8 15" id="KW-0479">Metal-binding</keyword>
<comment type="similarity">
    <text evidence="4 15">Belongs to the peptidase M28 family.</text>
</comment>
<evidence type="ECO:0000256" key="4">
    <source>
        <dbReference type="ARBA" id="ARBA00010918"/>
    </source>
</evidence>
<keyword evidence="13 17" id="KW-0472">Membrane</keyword>
<evidence type="ECO:0000256" key="7">
    <source>
        <dbReference type="ARBA" id="ARBA00022692"/>
    </source>
</evidence>